<feature type="transmembrane region" description="Helical" evidence="5">
    <location>
        <begin position="85"/>
        <end position="104"/>
    </location>
</feature>
<protein>
    <recommendedName>
        <fullName evidence="5">Probable membrane transporter protein</fullName>
    </recommendedName>
</protein>
<dbReference type="EMBL" id="LMVM01000001">
    <property type="protein sequence ID" value="PAV05818.1"/>
    <property type="molecule type" value="Genomic_DNA"/>
</dbReference>
<comment type="subcellular location">
    <subcellularLocation>
        <location evidence="5">Cell membrane</location>
        <topology evidence="5">Multi-pass membrane protein</topology>
    </subcellularLocation>
    <subcellularLocation>
        <location evidence="1">Membrane</location>
        <topology evidence="1">Multi-pass membrane protein</topology>
    </subcellularLocation>
</comment>
<keyword evidence="3 5" id="KW-1133">Transmembrane helix</keyword>
<evidence type="ECO:0000256" key="5">
    <source>
        <dbReference type="RuleBase" id="RU363041"/>
    </source>
</evidence>
<feature type="transmembrane region" description="Helical" evidence="5">
    <location>
        <begin position="149"/>
        <end position="177"/>
    </location>
</feature>
<feature type="transmembrane region" description="Helical" evidence="5">
    <location>
        <begin position="215"/>
        <end position="238"/>
    </location>
</feature>
<keyword evidence="5" id="KW-1003">Cell membrane</keyword>
<dbReference type="PANTHER" id="PTHR43483:SF3">
    <property type="entry name" value="MEMBRANE TRANSPORTER PROTEIN HI_0806-RELATED"/>
    <property type="match status" value="1"/>
</dbReference>
<reference evidence="6 7" key="1">
    <citation type="journal article" date="2017" name="BMC Genomics">
        <title>Genomic analysis of methanogenic archaea reveals a shift towards energy conservation.</title>
        <authorList>
            <person name="Gilmore S.P."/>
            <person name="Henske J.K."/>
            <person name="Sexton J.A."/>
            <person name="Solomon K.V."/>
            <person name="Seppala S."/>
            <person name="Yoo J.I."/>
            <person name="Huyett L.M."/>
            <person name="Pressman A."/>
            <person name="Cogan J.Z."/>
            <person name="Kivenson V."/>
            <person name="Peng X."/>
            <person name="Tan Y."/>
            <person name="Valentine D.L."/>
            <person name="O'Malley M.A."/>
        </authorList>
    </citation>
    <scope>NUCLEOTIDE SEQUENCE [LARGE SCALE GENOMIC DNA]</scope>
    <source>
        <strain evidence="6 7">M.o.H.</strain>
    </source>
</reference>
<keyword evidence="7" id="KW-1185">Reference proteome</keyword>
<keyword evidence="2 5" id="KW-0812">Transmembrane</keyword>
<sequence length="269" mass="28080">MDPTIFYIIILAITGAGIGFASGLLGIGGGFIMVPVQYWLFISIGVDPTLAIRMSLGTSLAVILPTAISGAYGHYRRNAVLIKPMALLAVTGSIGGILGGTIASHVPGDILKLLFGVTALVVAVRMLLYKSPEVKKEPKADNIYFIAGGFIVGIMSGLLGVGGGFIIVPFLVIAMGYDIHKSIGTSTAVIIFTSIGGIISYIFNGLGVPGLPQYSLGYINLLQFIILAVASIPMAQLGVKAAHKLPADKLNYIFIALLIYVGLNMVGII</sequence>
<keyword evidence="4 5" id="KW-0472">Membrane</keyword>
<feature type="transmembrane region" description="Helical" evidence="5">
    <location>
        <begin position="250"/>
        <end position="268"/>
    </location>
</feature>
<evidence type="ECO:0000256" key="4">
    <source>
        <dbReference type="ARBA" id="ARBA00023136"/>
    </source>
</evidence>
<evidence type="ECO:0000256" key="2">
    <source>
        <dbReference type="ARBA" id="ARBA00022692"/>
    </source>
</evidence>
<dbReference type="Pfam" id="PF01925">
    <property type="entry name" value="TauE"/>
    <property type="match status" value="1"/>
</dbReference>
<dbReference type="PANTHER" id="PTHR43483">
    <property type="entry name" value="MEMBRANE TRANSPORTER PROTEIN HI_0806-RELATED"/>
    <property type="match status" value="1"/>
</dbReference>
<accession>A0A2A2H8W2</accession>
<dbReference type="GO" id="GO:0005886">
    <property type="term" value="C:plasma membrane"/>
    <property type="evidence" value="ECO:0007669"/>
    <property type="project" value="UniProtKB-SubCell"/>
</dbReference>
<comment type="similarity">
    <text evidence="5">Belongs to the 4-toluene sulfonate uptake permease (TSUP) (TC 2.A.102) family.</text>
</comment>
<gene>
    <name evidence="6" type="ORF">ASJ80_13195</name>
</gene>
<dbReference type="InterPro" id="IPR002781">
    <property type="entry name" value="TM_pro_TauE-like"/>
</dbReference>
<feature type="transmembrane region" description="Helical" evidence="5">
    <location>
        <begin position="7"/>
        <end position="34"/>
    </location>
</feature>
<comment type="caution">
    <text evidence="6">The sequence shown here is derived from an EMBL/GenBank/DDBJ whole genome shotgun (WGS) entry which is preliminary data.</text>
</comment>
<proteinExistence type="inferred from homology"/>
<dbReference type="AlphaFoldDB" id="A0A2A2H8W2"/>
<evidence type="ECO:0000256" key="1">
    <source>
        <dbReference type="ARBA" id="ARBA00004141"/>
    </source>
</evidence>
<organism evidence="6 7">
    <name type="scientific">Methanobacterium bryantii</name>
    <dbReference type="NCBI Taxonomy" id="2161"/>
    <lineage>
        <taxon>Archaea</taxon>
        <taxon>Methanobacteriati</taxon>
        <taxon>Methanobacteriota</taxon>
        <taxon>Methanomada group</taxon>
        <taxon>Methanobacteria</taxon>
        <taxon>Methanobacteriales</taxon>
        <taxon>Methanobacteriaceae</taxon>
        <taxon>Methanobacterium</taxon>
    </lineage>
</organism>
<feature type="transmembrane region" description="Helical" evidence="5">
    <location>
        <begin position="54"/>
        <end position="73"/>
    </location>
</feature>
<dbReference type="RefSeq" id="WP_069581960.1">
    <property type="nucleotide sequence ID" value="NZ_LMVM01000001.1"/>
</dbReference>
<evidence type="ECO:0000313" key="7">
    <source>
        <dbReference type="Proteomes" id="UP000217784"/>
    </source>
</evidence>
<dbReference type="Proteomes" id="UP000217784">
    <property type="component" value="Unassembled WGS sequence"/>
</dbReference>
<feature type="transmembrane region" description="Helical" evidence="5">
    <location>
        <begin position="110"/>
        <end position="128"/>
    </location>
</feature>
<evidence type="ECO:0000313" key="6">
    <source>
        <dbReference type="EMBL" id="PAV05818.1"/>
    </source>
</evidence>
<evidence type="ECO:0000256" key="3">
    <source>
        <dbReference type="ARBA" id="ARBA00022989"/>
    </source>
</evidence>
<name>A0A2A2H8W2_METBR</name>
<dbReference type="OrthoDB" id="82244at2157"/>
<feature type="transmembrane region" description="Helical" evidence="5">
    <location>
        <begin position="183"/>
        <end position="203"/>
    </location>
</feature>